<dbReference type="InterPro" id="IPR001173">
    <property type="entry name" value="Glyco_trans_2-like"/>
</dbReference>
<dbReference type="RefSeq" id="WP_103915752.1">
    <property type="nucleotide sequence ID" value="NZ_FNUV01000004.1"/>
</dbReference>
<name>A0A1H5V9V6_XYLRU</name>
<dbReference type="InterPro" id="IPR029044">
    <property type="entry name" value="Nucleotide-diphossugar_trans"/>
</dbReference>
<protein>
    <submittedName>
        <fullName evidence="4">Glycosyltransferase involved in cell wall bisynthesis</fullName>
    </submittedName>
</protein>
<evidence type="ECO:0000313" key="5">
    <source>
        <dbReference type="Proteomes" id="UP000236735"/>
    </source>
</evidence>
<organism evidence="4 5">
    <name type="scientific">Xylanibacter ruminicola</name>
    <name type="common">Prevotella ruminicola</name>
    <dbReference type="NCBI Taxonomy" id="839"/>
    <lineage>
        <taxon>Bacteria</taxon>
        <taxon>Pseudomonadati</taxon>
        <taxon>Bacteroidota</taxon>
        <taxon>Bacteroidia</taxon>
        <taxon>Bacteroidales</taxon>
        <taxon>Prevotellaceae</taxon>
        <taxon>Xylanibacter</taxon>
    </lineage>
</organism>
<reference evidence="4 5" key="1">
    <citation type="submission" date="2016-10" db="EMBL/GenBank/DDBJ databases">
        <authorList>
            <person name="de Groot N.N."/>
        </authorList>
    </citation>
    <scope>NUCLEOTIDE SEQUENCE [LARGE SCALE GENOMIC DNA]</scope>
    <source>
        <strain evidence="4 5">AR32</strain>
    </source>
</reference>
<dbReference type="Pfam" id="PF00535">
    <property type="entry name" value="Glycos_transf_2"/>
    <property type="match status" value="1"/>
</dbReference>
<dbReference type="GO" id="GO:0016758">
    <property type="term" value="F:hexosyltransferase activity"/>
    <property type="evidence" value="ECO:0007669"/>
    <property type="project" value="UniProtKB-ARBA"/>
</dbReference>
<feature type="domain" description="Glycosyltransferase 2-like" evidence="3">
    <location>
        <begin position="6"/>
        <end position="174"/>
    </location>
</feature>
<dbReference type="Gene3D" id="3.90.550.10">
    <property type="entry name" value="Spore Coat Polysaccharide Biosynthesis Protein SpsA, Chain A"/>
    <property type="match status" value="1"/>
</dbReference>
<keyword evidence="2 4" id="KW-0808">Transferase</keyword>
<evidence type="ECO:0000313" key="4">
    <source>
        <dbReference type="EMBL" id="SEF83906.1"/>
    </source>
</evidence>
<sequence length="320" mass="37512">MKPIISVIVPVYQVEAYLTHCLDSLCRQSLPDIELILVDDASPDRCGAICDEYAAKDSRIRVFHQPENRGLSAARNLAIRNAAGDYLMFVDGDDWVHEDFCKAAYECAQQHHADLVMFNYVHVRTGEEEASQRKVFRSFTEGCKTKEESLDMILVDGGNAAWNKLYRKELFKDITYPEGFLYEDTGATYKLMFNATRFCFLDQVLYYQNIRPDSITTSKVTQKVLDDRATLNIQRYRDLTSWGFRSEMLEYRFLNFALWYCIHQKRDMSNPDYIYLSRALRSCRQVPQAFTSKKRYALWLFKHCPWLIDLFYTIKGREVI</sequence>
<dbReference type="Proteomes" id="UP000236735">
    <property type="component" value="Unassembled WGS sequence"/>
</dbReference>
<dbReference type="EMBL" id="FNUV01000004">
    <property type="protein sequence ID" value="SEF83906.1"/>
    <property type="molecule type" value="Genomic_DNA"/>
</dbReference>
<gene>
    <name evidence="4" type="ORF">SAMN05216354_1824</name>
</gene>
<dbReference type="AlphaFoldDB" id="A0A1H5V9V6"/>
<dbReference type="SUPFAM" id="SSF53448">
    <property type="entry name" value="Nucleotide-diphospho-sugar transferases"/>
    <property type="match status" value="1"/>
</dbReference>
<proteinExistence type="predicted"/>
<evidence type="ECO:0000256" key="2">
    <source>
        <dbReference type="ARBA" id="ARBA00022679"/>
    </source>
</evidence>
<dbReference type="PANTHER" id="PTHR22916">
    <property type="entry name" value="GLYCOSYLTRANSFERASE"/>
    <property type="match status" value="1"/>
</dbReference>
<dbReference type="CDD" id="cd00761">
    <property type="entry name" value="Glyco_tranf_GTA_type"/>
    <property type="match status" value="1"/>
</dbReference>
<evidence type="ECO:0000259" key="3">
    <source>
        <dbReference type="Pfam" id="PF00535"/>
    </source>
</evidence>
<dbReference type="PANTHER" id="PTHR22916:SF51">
    <property type="entry name" value="GLYCOSYLTRANSFERASE EPSH-RELATED"/>
    <property type="match status" value="1"/>
</dbReference>
<evidence type="ECO:0000256" key="1">
    <source>
        <dbReference type="ARBA" id="ARBA00022676"/>
    </source>
</evidence>
<accession>A0A1H5V9V6</accession>
<keyword evidence="1" id="KW-0328">Glycosyltransferase</keyword>